<dbReference type="RefSeq" id="WP_025082403.1">
    <property type="nucleotide sequence ID" value="NZ_AZEX01000070.1"/>
</dbReference>
<reference evidence="6 7" key="1">
    <citation type="journal article" date="2015" name="Genome Announc.">
        <title>Expanding the biotechnology potential of lactobacilli through comparative genomics of 213 strains and associated genera.</title>
        <authorList>
            <person name="Sun Z."/>
            <person name="Harris H.M."/>
            <person name="McCann A."/>
            <person name="Guo C."/>
            <person name="Argimon S."/>
            <person name="Zhang W."/>
            <person name="Yang X."/>
            <person name="Jeffery I.B."/>
            <person name="Cooney J.C."/>
            <person name="Kagawa T.F."/>
            <person name="Liu W."/>
            <person name="Song Y."/>
            <person name="Salvetti E."/>
            <person name="Wrobel A."/>
            <person name="Rasinkangas P."/>
            <person name="Parkhill J."/>
            <person name="Rea M.C."/>
            <person name="O'Sullivan O."/>
            <person name="Ritari J."/>
            <person name="Douillard F.P."/>
            <person name="Paul Ross R."/>
            <person name="Yang R."/>
            <person name="Briner A.E."/>
            <person name="Felis G.E."/>
            <person name="de Vos W.M."/>
            <person name="Barrangou R."/>
            <person name="Klaenhammer T.R."/>
            <person name="Caufield P.W."/>
            <person name="Cui Y."/>
            <person name="Zhang H."/>
            <person name="O'Toole P.W."/>
        </authorList>
    </citation>
    <scope>NUCLEOTIDE SEQUENCE [LARGE SCALE GENOMIC DNA]</scope>
    <source>
        <strain evidence="6 7">DSM 14340</strain>
    </source>
</reference>
<keyword evidence="1 5" id="KW-0240">DNA-directed RNA polymerase</keyword>
<dbReference type="OrthoDB" id="2147503at2"/>
<gene>
    <name evidence="5" type="primary">rpoY</name>
    <name evidence="6" type="ORF">FC69_GL000349</name>
</gene>
<dbReference type="InterPro" id="IPR009907">
    <property type="entry name" value="RpoY"/>
</dbReference>
<dbReference type="STRING" id="1423747.FC69_GL000349"/>
<comment type="caution">
    <text evidence="6">The sequence shown here is derived from an EMBL/GenBank/DDBJ whole genome shotgun (WGS) entry which is preliminary data.</text>
</comment>
<evidence type="ECO:0000256" key="4">
    <source>
        <dbReference type="ARBA" id="ARBA00023163"/>
    </source>
</evidence>
<sequence length="70" mass="8176">MIYKVLYQADKTQSPRREATKSLYLEAKSAVAARQLVEDNTPYNIEFVQELSGEHLTFEQESEDFKLTEF</sequence>
<proteinExistence type="inferred from homology"/>
<dbReference type="GO" id="GO:0003677">
    <property type="term" value="F:DNA binding"/>
    <property type="evidence" value="ECO:0007669"/>
    <property type="project" value="UniProtKB-UniRule"/>
</dbReference>
<comment type="similarity">
    <text evidence="5">Belongs to the RNA polymerase subunit epsilon family.</text>
</comment>
<keyword evidence="3 5" id="KW-0548">Nucleotidyltransferase</keyword>
<evidence type="ECO:0000256" key="2">
    <source>
        <dbReference type="ARBA" id="ARBA00022679"/>
    </source>
</evidence>
<dbReference type="AlphaFoldDB" id="A0A0R1RMX8"/>
<dbReference type="EMBL" id="AZEX01000070">
    <property type="protein sequence ID" value="KRL58479.1"/>
    <property type="molecule type" value="Genomic_DNA"/>
</dbReference>
<evidence type="ECO:0000256" key="1">
    <source>
        <dbReference type="ARBA" id="ARBA00022478"/>
    </source>
</evidence>
<name>A0A0R1RMX8_9LACO</name>
<protein>
    <recommendedName>
        <fullName evidence="5">DNA-directed RNA polymerase subunit epsilon</fullName>
        <shortName evidence="5">RNAP epsilon subunit</shortName>
        <ecNumber evidence="5">2.7.7.6</ecNumber>
    </recommendedName>
    <alternativeName>
        <fullName evidence="5">RNA polymerase epsilon subunit</fullName>
    </alternativeName>
    <alternativeName>
        <fullName evidence="5">Transcriptase subunit epsilon</fullName>
    </alternativeName>
</protein>
<keyword evidence="4 5" id="KW-0804">Transcription</keyword>
<dbReference type="eggNOG" id="COG5503">
    <property type="taxonomic scope" value="Bacteria"/>
</dbReference>
<dbReference type="Proteomes" id="UP000051264">
    <property type="component" value="Unassembled WGS sequence"/>
</dbReference>
<dbReference type="EC" id="2.7.7.6" evidence="5"/>
<evidence type="ECO:0000256" key="5">
    <source>
        <dbReference type="HAMAP-Rule" id="MF_01553"/>
    </source>
</evidence>
<dbReference type="GO" id="GO:0006351">
    <property type="term" value="P:DNA-templated transcription"/>
    <property type="evidence" value="ECO:0007669"/>
    <property type="project" value="UniProtKB-UniRule"/>
</dbReference>
<evidence type="ECO:0000313" key="6">
    <source>
        <dbReference type="EMBL" id="KRL58479.1"/>
    </source>
</evidence>
<dbReference type="GO" id="GO:0000428">
    <property type="term" value="C:DNA-directed RNA polymerase complex"/>
    <property type="evidence" value="ECO:0007669"/>
    <property type="project" value="UniProtKB-KW"/>
</dbReference>
<dbReference type="HAMAP" id="MF_01553">
    <property type="entry name" value="RNApol_bact_RpoY"/>
    <property type="match status" value="1"/>
</dbReference>
<evidence type="ECO:0000256" key="3">
    <source>
        <dbReference type="ARBA" id="ARBA00022695"/>
    </source>
</evidence>
<dbReference type="Gene3D" id="3.10.20.730">
    <property type="entry name" value="RNAP, epsilon subunit-like"/>
    <property type="match status" value="1"/>
</dbReference>
<comment type="function">
    <text evidence="5">A non-essential component of RNA polymerase (RNAP).</text>
</comment>
<dbReference type="GO" id="GO:0003899">
    <property type="term" value="F:DNA-directed RNA polymerase activity"/>
    <property type="evidence" value="ECO:0007669"/>
    <property type="project" value="UniProtKB-UniRule"/>
</dbReference>
<accession>A0A0R1RMX8</accession>
<keyword evidence="2 5" id="KW-0808">Transferase</keyword>
<comment type="subunit">
    <text evidence="5">RNAP is composed of a core of 2 alpha, a beta and a beta' subunit. The core is associated with a delta subunit, and at least one of epsilon or omega. When a sigma factor is associated with the core the holoenzyme is formed, which can initiate transcription.</text>
</comment>
<dbReference type="PATRIC" id="fig|1423747.3.peg.357"/>
<organism evidence="6 7">
    <name type="scientific">Latilactobacillus fuchuensis DSM 14340 = JCM 11249</name>
    <dbReference type="NCBI Taxonomy" id="1423747"/>
    <lineage>
        <taxon>Bacteria</taxon>
        <taxon>Bacillati</taxon>
        <taxon>Bacillota</taxon>
        <taxon>Bacilli</taxon>
        <taxon>Lactobacillales</taxon>
        <taxon>Lactobacillaceae</taxon>
        <taxon>Latilactobacillus</taxon>
    </lineage>
</organism>
<dbReference type="NCBIfam" id="NF010188">
    <property type="entry name" value="PRK13667.1"/>
    <property type="match status" value="1"/>
</dbReference>
<comment type="catalytic activity">
    <reaction evidence="5">
        <text>RNA(n) + a ribonucleoside 5'-triphosphate = RNA(n+1) + diphosphate</text>
        <dbReference type="Rhea" id="RHEA:21248"/>
        <dbReference type="Rhea" id="RHEA-COMP:14527"/>
        <dbReference type="Rhea" id="RHEA-COMP:17342"/>
        <dbReference type="ChEBI" id="CHEBI:33019"/>
        <dbReference type="ChEBI" id="CHEBI:61557"/>
        <dbReference type="ChEBI" id="CHEBI:140395"/>
        <dbReference type="EC" id="2.7.7.6"/>
    </reaction>
</comment>
<evidence type="ECO:0000313" key="7">
    <source>
        <dbReference type="Proteomes" id="UP000051264"/>
    </source>
</evidence>
<dbReference type="Pfam" id="PF07288">
    <property type="entry name" value="RpoY"/>
    <property type="match status" value="1"/>
</dbReference>